<comment type="catalytic activity">
    <reaction evidence="15">
        <text>a 1,2-diacyl-sn-glycero-3-phospho-N,N-dimethylethanolamine + S-adenosyl-L-methionine = a 1,2-diacyl-sn-glycero-3-phosphocholine + S-adenosyl-L-homocysteine + H(+)</text>
        <dbReference type="Rhea" id="RHEA:32739"/>
        <dbReference type="ChEBI" id="CHEBI:15378"/>
        <dbReference type="ChEBI" id="CHEBI:57643"/>
        <dbReference type="ChEBI" id="CHEBI:57856"/>
        <dbReference type="ChEBI" id="CHEBI:59789"/>
        <dbReference type="ChEBI" id="CHEBI:64572"/>
    </reaction>
</comment>
<evidence type="ECO:0000313" key="18">
    <source>
        <dbReference type="Proteomes" id="UP000008743"/>
    </source>
</evidence>
<feature type="topological domain" description="Cytoplasmic" evidence="15">
    <location>
        <begin position="175"/>
        <end position="201"/>
    </location>
</feature>
<dbReference type="FunCoup" id="A0A0D2X1M7">
    <property type="interactions" value="34"/>
</dbReference>
<keyword evidence="12 15" id="KW-0472">Membrane</keyword>
<feature type="topological domain" description="Lumenal" evidence="15">
    <location>
        <begin position="1"/>
        <end position="8"/>
    </location>
</feature>
<evidence type="ECO:0000313" key="17">
    <source>
        <dbReference type="EMBL" id="KJE91079.1"/>
    </source>
</evidence>
<dbReference type="PANTHER" id="PTHR15458:SF5">
    <property type="entry name" value="PHOSPHATIDYLETHANOLAMINE N-METHYLTRANSFERASE"/>
    <property type="match status" value="1"/>
</dbReference>
<dbReference type="GO" id="GO:0004608">
    <property type="term" value="F:phosphatidylethanolamine N-methyltransferase activity"/>
    <property type="evidence" value="ECO:0007669"/>
    <property type="project" value="UniProtKB-UniRule"/>
</dbReference>
<feature type="intramembrane region" description="Helical" evidence="15">
    <location>
        <begin position="9"/>
        <end position="29"/>
    </location>
</feature>
<gene>
    <name evidence="17" type="ORF">CAOG_002270</name>
</gene>
<dbReference type="PhylomeDB" id="A0A0D2X1M7"/>
<feature type="transmembrane region" description="Helical" evidence="16">
    <location>
        <begin position="83"/>
        <end position="107"/>
    </location>
</feature>
<comment type="catalytic activity">
    <reaction evidence="15">
        <text>a 1,2-diacyl-sn-glycero-3-phospho-N-methylethanolamine + S-adenosyl-L-methionine = a 1,2-diacyl-sn-glycero-3-phospho-N,N-dimethylethanolamine + S-adenosyl-L-homocysteine + H(+)</text>
        <dbReference type="Rhea" id="RHEA:32735"/>
        <dbReference type="ChEBI" id="CHEBI:15378"/>
        <dbReference type="ChEBI" id="CHEBI:57856"/>
        <dbReference type="ChEBI" id="CHEBI:59789"/>
        <dbReference type="ChEBI" id="CHEBI:64572"/>
        <dbReference type="ChEBI" id="CHEBI:64573"/>
        <dbReference type="EC" id="2.1.1.71"/>
    </reaction>
</comment>
<evidence type="ECO:0000256" key="3">
    <source>
        <dbReference type="ARBA" id="ARBA00022516"/>
    </source>
</evidence>
<dbReference type="EMBL" id="KE346362">
    <property type="protein sequence ID" value="KJE91079.1"/>
    <property type="molecule type" value="Genomic_DNA"/>
</dbReference>
<feature type="binding site" evidence="15">
    <location>
        <begin position="176"/>
        <end position="177"/>
    </location>
    <ligand>
        <name>S-adenosyl-L-methionine</name>
        <dbReference type="ChEBI" id="CHEBI:59789"/>
    </ligand>
</feature>
<feature type="topological domain" description="Cytoplasmic" evidence="15">
    <location>
        <begin position="63"/>
        <end position="89"/>
    </location>
</feature>
<evidence type="ECO:0000256" key="15">
    <source>
        <dbReference type="HAMAP-Rule" id="MF_03216"/>
    </source>
</evidence>
<dbReference type="Pfam" id="PF04191">
    <property type="entry name" value="PEMT"/>
    <property type="match status" value="1"/>
</dbReference>
<keyword evidence="9 15" id="KW-1133">Transmembrane helix</keyword>
<keyword evidence="7 15" id="KW-0812">Transmembrane</keyword>
<name>A0A0D2X1M7_CAPO3</name>
<keyword evidence="4 15" id="KW-0489">Methyltransferase</keyword>
<comment type="similarity">
    <text evidence="15">Belongs to the class VI-like SAM-binding methyltransferase superfamily. PEMT/PEM2 methyltransferase family.</text>
</comment>
<proteinExistence type="inferred from homology"/>
<comment type="pathway">
    <text evidence="1 15">Phospholipid metabolism; phosphatidylcholine biosynthesis.</text>
</comment>
<keyword evidence="14 15" id="KW-1208">Phospholipid metabolism</keyword>
<dbReference type="eggNOG" id="KOG4142">
    <property type="taxonomic scope" value="Eukaryota"/>
</dbReference>
<dbReference type="PROSITE" id="PS51599">
    <property type="entry name" value="SAM_PEMT_PEM2"/>
    <property type="match status" value="1"/>
</dbReference>
<dbReference type="Gene3D" id="1.20.120.1630">
    <property type="match status" value="1"/>
</dbReference>
<dbReference type="PIRSF" id="PIRSF005444">
    <property type="entry name" value="PEMT"/>
    <property type="match status" value="1"/>
</dbReference>
<comment type="catalytic activity">
    <reaction evidence="15">
        <text>a 1,2-diacyl-sn-glycero-3-phosphoethanolamine + S-adenosyl-L-methionine = a 1,2-diacyl-sn-glycero-3-phospho-N-methylethanolamine + S-adenosyl-L-homocysteine + H(+)</text>
        <dbReference type="Rhea" id="RHEA:11164"/>
        <dbReference type="ChEBI" id="CHEBI:15378"/>
        <dbReference type="ChEBI" id="CHEBI:57856"/>
        <dbReference type="ChEBI" id="CHEBI:59789"/>
        <dbReference type="ChEBI" id="CHEBI:64573"/>
        <dbReference type="ChEBI" id="CHEBI:64612"/>
        <dbReference type="EC" id="2.1.1.17"/>
    </reaction>
</comment>
<dbReference type="InterPro" id="IPR024960">
    <property type="entry name" value="PEMT/MFAP"/>
</dbReference>
<feature type="transmembrane region" description="Helical" evidence="16">
    <location>
        <begin position="50"/>
        <end position="71"/>
    </location>
</feature>
<keyword evidence="13 15" id="KW-0594">Phospholipid biosynthesis</keyword>
<evidence type="ECO:0000256" key="8">
    <source>
        <dbReference type="ARBA" id="ARBA00022824"/>
    </source>
</evidence>
<dbReference type="EC" id="2.1.1.17" evidence="15"/>
<evidence type="ECO:0000256" key="9">
    <source>
        <dbReference type="ARBA" id="ARBA00022989"/>
    </source>
</evidence>
<feature type="transmembrane region" description="Helical" evidence="16">
    <location>
        <begin position="12"/>
        <end position="29"/>
    </location>
</feature>
<organism evidence="17 18">
    <name type="scientific">Capsaspora owczarzaki (strain ATCC 30864)</name>
    <dbReference type="NCBI Taxonomy" id="595528"/>
    <lineage>
        <taxon>Eukaryota</taxon>
        <taxon>Filasterea</taxon>
        <taxon>Capsaspora</taxon>
    </lineage>
</organism>
<keyword evidence="10 15" id="KW-0443">Lipid metabolism</keyword>
<evidence type="ECO:0000256" key="2">
    <source>
        <dbReference type="ARBA" id="ARBA00005189"/>
    </source>
</evidence>
<dbReference type="GO" id="GO:0006656">
    <property type="term" value="P:phosphatidylcholine biosynthetic process"/>
    <property type="evidence" value="ECO:0007669"/>
    <property type="project" value="UniProtKB-UniRule"/>
</dbReference>
<evidence type="ECO:0000256" key="16">
    <source>
        <dbReference type="SAM" id="Phobius"/>
    </source>
</evidence>
<comment type="subcellular location">
    <subcellularLocation>
        <location evidence="15">Endoplasmic reticulum membrane</location>
        <topology evidence="15">Multi-pass membrane protein</topology>
    </subcellularLocation>
    <subcellularLocation>
        <location evidence="15">Mitochondrion membrane</location>
        <topology evidence="15">Multi-pass membrane protein</topology>
    </subcellularLocation>
</comment>
<evidence type="ECO:0000256" key="12">
    <source>
        <dbReference type="ARBA" id="ARBA00023136"/>
    </source>
</evidence>
<dbReference type="RefSeq" id="XP_004349020.1">
    <property type="nucleotide sequence ID" value="XM_004348970.2"/>
</dbReference>
<dbReference type="GO" id="GO:0000773">
    <property type="term" value="F:phosphatidyl-N-methylethanolamine N-methyltransferase activity"/>
    <property type="evidence" value="ECO:0007669"/>
    <property type="project" value="UniProtKB-UniRule"/>
</dbReference>
<keyword evidence="11 15" id="KW-0496">Mitochondrion</keyword>
<evidence type="ECO:0000256" key="11">
    <source>
        <dbReference type="ARBA" id="ARBA00023128"/>
    </source>
</evidence>
<reference evidence="18" key="1">
    <citation type="submission" date="2011-02" db="EMBL/GenBank/DDBJ databases">
        <title>The Genome Sequence of Capsaspora owczarzaki ATCC 30864.</title>
        <authorList>
            <person name="Russ C."/>
            <person name="Cuomo C."/>
            <person name="Burger G."/>
            <person name="Gray M.W."/>
            <person name="Holland P.W.H."/>
            <person name="King N."/>
            <person name="Lang F.B.F."/>
            <person name="Roger A.J."/>
            <person name="Ruiz-Trillo I."/>
            <person name="Young S.K."/>
            <person name="Zeng Q."/>
            <person name="Gargeya S."/>
            <person name="Alvarado L."/>
            <person name="Berlin A."/>
            <person name="Chapman S.B."/>
            <person name="Chen Z."/>
            <person name="Freedman E."/>
            <person name="Gellesch M."/>
            <person name="Goldberg J."/>
            <person name="Griggs A."/>
            <person name="Gujja S."/>
            <person name="Heilman E."/>
            <person name="Heiman D."/>
            <person name="Howarth C."/>
            <person name="Mehta T."/>
            <person name="Neiman D."/>
            <person name="Pearson M."/>
            <person name="Roberts A."/>
            <person name="Saif S."/>
            <person name="Shea T."/>
            <person name="Shenoy N."/>
            <person name="Sisk P."/>
            <person name="Stolte C."/>
            <person name="Sykes S."/>
            <person name="White J."/>
            <person name="Yandava C."/>
            <person name="Haas B."/>
            <person name="Nusbaum C."/>
            <person name="Birren B."/>
        </authorList>
    </citation>
    <scope>NUCLEOTIDE SEQUENCE</scope>
    <source>
        <strain evidence="18">ATCC 30864</strain>
    </source>
</reference>
<feature type="binding site" evidence="15">
    <location>
        <begin position="94"/>
        <end position="96"/>
    </location>
    <ligand>
        <name>S-adenosyl-L-methionine</name>
        <dbReference type="ChEBI" id="CHEBI:59789"/>
    </ligand>
</feature>
<comment type="pathway">
    <text evidence="2">Lipid metabolism.</text>
</comment>
<evidence type="ECO:0000256" key="5">
    <source>
        <dbReference type="ARBA" id="ARBA00022679"/>
    </source>
</evidence>
<accession>A0A0D2X1M7</accession>
<keyword evidence="18" id="KW-1185">Reference proteome</keyword>
<evidence type="ECO:0000256" key="4">
    <source>
        <dbReference type="ARBA" id="ARBA00022603"/>
    </source>
</evidence>
<dbReference type="FunFam" id="1.20.120.1630:FF:000005">
    <property type="entry name" value="Phosphatidylethanolamine N-methyltransferase"/>
    <property type="match status" value="1"/>
</dbReference>
<dbReference type="OrthoDB" id="8300106at2759"/>
<evidence type="ECO:0000256" key="10">
    <source>
        <dbReference type="ARBA" id="ARBA00023098"/>
    </source>
</evidence>
<dbReference type="STRING" id="595528.A0A0D2X1M7"/>
<dbReference type="InterPro" id="IPR007318">
    <property type="entry name" value="Phopholipid_MeTrfase"/>
</dbReference>
<dbReference type="EC" id="2.1.1.71" evidence="15"/>
<dbReference type="OMA" id="PTFWNIA"/>
<feature type="topological domain" description="Lumenal" evidence="15">
    <location>
        <begin position="30"/>
        <end position="41"/>
    </location>
</feature>
<evidence type="ECO:0000256" key="1">
    <source>
        <dbReference type="ARBA" id="ARBA00004969"/>
    </source>
</evidence>
<keyword evidence="5 15" id="KW-0808">Transferase</keyword>
<sequence>MPSIVWSEPTFLLAAASIVFNPVAWNIVARREYKTRFLTRALGGKYNACYLLAFSIFTLGLLRDYLFAIAMEAQSTSELLNNALVHAIGAILAGAGVVFVLSSMWMLGVTGTYLGDYCDIFLDARVTGFPFSIIENPMYWGSTMNFVGVALWNSSPAGLVLSFIVGVVYKIALQYEGPFTNEIYRQRAIHKKLLDHEKRSR</sequence>
<dbReference type="PANTHER" id="PTHR15458">
    <property type="entry name" value="PHOSPHATIDYLETHANOLAMINE N-METHYLTRANSFERASE"/>
    <property type="match status" value="1"/>
</dbReference>
<evidence type="ECO:0000256" key="7">
    <source>
        <dbReference type="ARBA" id="ARBA00022692"/>
    </source>
</evidence>
<dbReference type="GO" id="GO:0032259">
    <property type="term" value="P:methylation"/>
    <property type="evidence" value="ECO:0007669"/>
    <property type="project" value="UniProtKB-KW"/>
</dbReference>
<dbReference type="Proteomes" id="UP000008743">
    <property type="component" value="Unassembled WGS sequence"/>
</dbReference>
<dbReference type="HAMAP" id="MF_03216">
    <property type="entry name" value="PLMT"/>
    <property type="match status" value="1"/>
</dbReference>
<feature type="topological domain" description="Lumenal" evidence="15">
    <location>
        <begin position="111"/>
        <end position="153"/>
    </location>
</feature>
<dbReference type="GO" id="GO:0005789">
    <property type="term" value="C:endoplasmic reticulum membrane"/>
    <property type="evidence" value="ECO:0007669"/>
    <property type="project" value="UniProtKB-SubCell"/>
</dbReference>
<evidence type="ECO:0000256" key="6">
    <source>
        <dbReference type="ARBA" id="ARBA00022691"/>
    </source>
</evidence>
<protein>
    <recommendedName>
        <fullName evidence="15">Phosphatidylethanolamine N-methyltransferase</fullName>
        <shortName evidence="15">PEAMT</shortName>
        <shortName evidence="15">PEMT</shortName>
        <ecNumber evidence="15">2.1.1.17</ecNumber>
        <ecNumber evidence="15">2.1.1.71</ecNumber>
    </recommendedName>
    <alternativeName>
        <fullName evidence="15">Phospholipid methyltransferase</fullName>
        <shortName evidence="15">PLMT</shortName>
    </alternativeName>
</protein>
<dbReference type="UniPathway" id="UPA00753"/>
<keyword evidence="3 15" id="KW-0444">Lipid biosynthesis</keyword>
<evidence type="ECO:0000256" key="13">
    <source>
        <dbReference type="ARBA" id="ARBA00023209"/>
    </source>
</evidence>
<dbReference type="InParanoid" id="A0A0D2X1M7"/>
<comment type="function">
    <text evidence="15">Catalyzes the three sequential steps of the methylation pathway for the biosynthesis of phosphatidylcholine, a critical and essential component for membrane structure. Uses S-adenosylmethionine (S-adenosyl-L-methionine, SAM or AdoMet) as the methyl group donor for the methylation of phosphatidylethanolamine (1,2-diacyl-sn-glycero-3-phosphoethanolamine, PE) to phosphatidylmonomethylethanolamine (1,2-diacyl-sn-glycero-3-phospho-N-methylethanolamine, PMME), PMME to phosphatidyldimethylethanolamine (1,2-diacyl-sn-glycero-3-phospho-N,N-dimethylethanolamine, PDME), and PDME to phosphatidylcholine (1,2-diacyl-sn-glycero-3-phosphocholine, PC), producing S-adenosyl-L-homocysteine in each step.</text>
</comment>
<dbReference type="AlphaFoldDB" id="A0A0D2X1M7"/>
<dbReference type="GO" id="GO:0031966">
    <property type="term" value="C:mitochondrial membrane"/>
    <property type="evidence" value="ECO:0007669"/>
    <property type="project" value="UniProtKB-SubCell"/>
</dbReference>
<keyword evidence="6 15" id="KW-0949">S-adenosyl-L-methionine</keyword>
<keyword evidence="8 15" id="KW-0256">Endoplasmic reticulum</keyword>
<evidence type="ECO:0000256" key="14">
    <source>
        <dbReference type="ARBA" id="ARBA00023264"/>
    </source>
</evidence>